<dbReference type="PIRSF" id="PIRSF029895">
    <property type="entry name" value="SpoIV"/>
    <property type="match status" value="1"/>
</dbReference>
<proteinExistence type="predicted"/>
<keyword evidence="1" id="KW-0472">Membrane</keyword>
<keyword evidence="1" id="KW-1133">Transmembrane helix</keyword>
<dbReference type="EMBL" id="QOCW01000004">
    <property type="protein sequence ID" value="RBW70507.1"/>
    <property type="molecule type" value="Genomic_DNA"/>
</dbReference>
<dbReference type="InterPro" id="IPR010690">
    <property type="entry name" value="YqfD"/>
</dbReference>
<comment type="caution">
    <text evidence="2">The sequence shown here is derived from an EMBL/GenBank/DDBJ whole genome shotgun (WGS) entry which is preliminary data.</text>
</comment>
<gene>
    <name evidence="2" type="primary">yqfD</name>
    <name evidence="2" type="ORF">DS031_05640</name>
</gene>
<reference evidence="2 3" key="1">
    <citation type="submission" date="2018-07" db="EMBL/GenBank/DDBJ databases">
        <title>Lottiidibacillus patelloidae gen. nov., sp. nov., isolated from the intestinal tract of a marine limpet and the reclassification of B. taeanensis BH030017T, B. algicola KMM 3737T and B. hwajinpoensis SW-72T as genus Lottiidibacillus.</title>
        <authorList>
            <person name="Liu R."/>
            <person name="Huang Z."/>
        </authorList>
    </citation>
    <scope>NUCLEOTIDE SEQUENCE [LARGE SCALE GENOMIC DNA]</scope>
    <source>
        <strain evidence="2 3">BH030017</strain>
    </source>
</reference>
<protein>
    <submittedName>
        <fullName evidence="2">Sporulation protein YqfD</fullName>
    </submittedName>
</protein>
<dbReference type="NCBIfam" id="TIGR02876">
    <property type="entry name" value="spore_yqfD"/>
    <property type="match status" value="1"/>
</dbReference>
<keyword evidence="3" id="KW-1185">Reference proteome</keyword>
<evidence type="ECO:0000313" key="3">
    <source>
        <dbReference type="Proteomes" id="UP000253314"/>
    </source>
</evidence>
<keyword evidence="1" id="KW-0812">Transmembrane</keyword>
<evidence type="ECO:0000313" key="2">
    <source>
        <dbReference type="EMBL" id="RBW70507.1"/>
    </source>
</evidence>
<feature type="transmembrane region" description="Helical" evidence="1">
    <location>
        <begin position="90"/>
        <end position="110"/>
    </location>
</feature>
<dbReference type="Pfam" id="PF06898">
    <property type="entry name" value="YqfD"/>
    <property type="match status" value="1"/>
</dbReference>
<dbReference type="Proteomes" id="UP000253314">
    <property type="component" value="Unassembled WGS sequence"/>
</dbReference>
<dbReference type="AlphaFoldDB" id="A0A366XX84"/>
<evidence type="ECO:0000256" key="1">
    <source>
        <dbReference type="SAM" id="Phobius"/>
    </source>
</evidence>
<dbReference type="OrthoDB" id="1640349at2"/>
<organism evidence="2 3">
    <name type="scientific">Bacillus taeanensis</name>
    <dbReference type="NCBI Taxonomy" id="273032"/>
    <lineage>
        <taxon>Bacteria</taxon>
        <taxon>Bacillati</taxon>
        <taxon>Bacillota</taxon>
        <taxon>Bacilli</taxon>
        <taxon>Bacillales</taxon>
        <taxon>Bacillaceae</taxon>
        <taxon>Bacillus</taxon>
    </lineage>
</organism>
<name>A0A366XX84_9BACI</name>
<sequence>MKNKWIDSMIGYVEIEVKGKYAELFLNRCIQYRIPIWGIKRVNEETLHASMYIKDIKRVRFHLKKARCKVRFKRKKGIPFFIQHLLRRSGIIIGLLLFFILTFILSNMVWSIDVKGASPKAEHELLQAVNEIGIKRGKFLFLLPSVQDVQQQVTEQLTGVTWVGVKIDGTKYTFDVVEKELPEKEKTLNPRHLVAEKKAIIYDVFVENGQLMVKKNEYVAKGKLLVSGIIGKEESTNIVPAKGVILGEVWYESEVTIPFKTTFITHTGENKVKHYITMGNVKIPVYGFGEVGFKEYEKIKTNYPFYFFKWRLPFGYTKQTYLETENVQRTYSKEEAVQAAKEMAREELIRKIDHDAEIKEEKVLHEKTENGKVKLKMHYTVIENIAVEQPIIQGD</sequence>
<accession>A0A366XX84</accession>